<evidence type="ECO:0000313" key="1">
    <source>
        <dbReference type="EMBL" id="GHA92885.1"/>
    </source>
</evidence>
<sequence length="171" mass="17825">MDDSARLWTGTLPTLDPDAVEVFLAVDLLSADPAERLAGALLARGHEGEEGVFYLLPDDLTARYRRTGDRLAVTLVSHRAVVAACAADRDDAPDPASLPADPLDPDRVVLLRREAVTGFVPAVRDGEHQPVLLVEHAGGTLAPADLPGLFARGETGVFVVPAAPAPAPAAG</sequence>
<proteinExistence type="predicted"/>
<gene>
    <name evidence="1" type="ORF">GCM10010305_40780</name>
</gene>
<comment type="caution">
    <text evidence="1">The sequence shown here is derived from an EMBL/GenBank/DDBJ whole genome shotgun (WGS) entry which is preliminary data.</text>
</comment>
<keyword evidence="2" id="KW-1185">Reference proteome</keyword>
<protein>
    <submittedName>
        <fullName evidence="1">Uncharacterized protein</fullName>
    </submittedName>
</protein>
<dbReference type="RefSeq" id="WP_189979421.1">
    <property type="nucleotide sequence ID" value="NZ_BMUL01000010.1"/>
</dbReference>
<dbReference type="EMBL" id="BMUL01000010">
    <property type="protein sequence ID" value="GHA92885.1"/>
    <property type="molecule type" value="Genomic_DNA"/>
</dbReference>
<evidence type="ECO:0000313" key="2">
    <source>
        <dbReference type="Proteomes" id="UP000644020"/>
    </source>
</evidence>
<dbReference type="Proteomes" id="UP000644020">
    <property type="component" value="Unassembled WGS sequence"/>
</dbReference>
<name>A0A918T4S8_9ACTN</name>
<reference evidence="1" key="2">
    <citation type="submission" date="2020-09" db="EMBL/GenBank/DDBJ databases">
        <authorList>
            <person name="Sun Q."/>
            <person name="Ohkuma M."/>
        </authorList>
    </citation>
    <scope>NUCLEOTIDE SEQUENCE</scope>
    <source>
        <strain evidence="1">JCM 4518</strain>
    </source>
</reference>
<accession>A0A918T4S8</accession>
<dbReference type="AlphaFoldDB" id="A0A918T4S8"/>
<organism evidence="1 2">
    <name type="scientific">Streptomyces termitum</name>
    <dbReference type="NCBI Taxonomy" id="67368"/>
    <lineage>
        <taxon>Bacteria</taxon>
        <taxon>Bacillati</taxon>
        <taxon>Actinomycetota</taxon>
        <taxon>Actinomycetes</taxon>
        <taxon>Kitasatosporales</taxon>
        <taxon>Streptomycetaceae</taxon>
        <taxon>Streptomyces</taxon>
    </lineage>
</organism>
<reference evidence="1" key="1">
    <citation type="journal article" date="2014" name="Int. J. Syst. Evol. Microbiol.">
        <title>Complete genome sequence of Corynebacterium casei LMG S-19264T (=DSM 44701T), isolated from a smear-ripened cheese.</title>
        <authorList>
            <consortium name="US DOE Joint Genome Institute (JGI-PGF)"/>
            <person name="Walter F."/>
            <person name="Albersmeier A."/>
            <person name="Kalinowski J."/>
            <person name="Ruckert C."/>
        </authorList>
    </citation>
    <scope>NUCLEOTIDE SEQUENCE</scope>
    <source>
        <strain evidence="1">JCM 4518</strain>
    </source>
</reference>